<dbReference type="Gene3D" id="2.60.40.1740">
    <property type="entry name" value="hypothetical protein (bacova_03559)"/>
    <property type="match status" value="1"/>
</dbReference>
<dbReference type="Proteomes" id="UP000270046">
    <property type="component" value="Chromosome"/>
</dbReference>
<dbReference type="EMBL" id="CP032869">
    <property type="protein sequence ID" value="AYL94356.1"/>
    <property type="molecule type" value="Genomic_DNA"/>
</dbReference>
<feature type="domain" description="BT-3987-like N-terminal" evidence="2">
    <location>
        <begin position="79"/>
        <end position="174"/>
    </location>
</feature>
<evidence type="ECO:0000313" key="4">
    <source>
        <dbReference type="Proteomes" id="UP000270046"/>
    </source>
</evidence>
<organism evidence="3 4">
    <name type="scientific">Mucilaginibacter celer</name>
    <dbReference type="NCBI Taxonomy" id="2305508"/>
    <lineage>
        <taxon>Bacteria</taxon>
        <taxon>Pseudomonadati</taxon>
        <taxon>Bacteroidota</taxon>
        <taxon>Sphingobacteriia</taxon>
        <taxon>Sphingobacteriales</taxon>
        <taxon>Sphingobacteriaceae</taxon>
        <taxon>Mucilaginibacter</taxon>
    </lineage>
</organism>
<dbReference type="InterPro" id="IPR013728">
    <property type="entry name" value="BT_3987-like_N"/>
</dbReference>
<dbReference type="KEGG" id="muh:HYN43_003165"/>
<name>A0A494VHV0_9SPHI</name>
<dbReference type="Pfam" id="PF08522">
    <property type="entry name" value="BT_3987-like_N"/>
    <property type="match status" value="1"/>
</dbReference>
<accession>A0A494VHV0</accession>
<keyword evidence="1" id="KW-0472">Membrane</keyword>
<keyword evidence="1" id="KW-1133">Transmembrane helix</keyword>
<evidence type="ECO:0000256" key="1">
    <source>
        <dbReference type="SAM" id="Phobius"/>
    </source>
</evidence>
<dbReference type="AlphaFoldDB" id="A0A494VHV0"/>
<keyword evidence="1" id="KW-0812">Transmembrane</keyword>
<evidence type="ECO:0000313" key="3">
    <source>
        <dbReference type="EMBL" id="AYL94356.1"/>
    </source>
</evidence>
<sequence>MVASMFLVAKYGGCPNFKFINMKKISIYIIILCSLTIFSGCLKDDIKPDYSGIEPIIINPLSNYPGRSFFPIMLTDSALGTKKLNLRVNYSFIETAPKNITVTLKVNDSLSIAYNNAFGKNYIKLPASAYSVGDLRVTIAKGADQAQLQIIVDPTKIAGSNDYIIAFTIVNADGIKVASNYRDMVYTLKGR</sequence>
<protein>
    <submittedName>
        <fullName evidence="3">DUF1735 domain-containing protein</fullName>
    </submittedName>
</protein>
<gene>
    <name evidence="3" type="ORF">HYN43_003165</name>
</gene>
<feature type="transmembrane region" description="Helical" evidence="1">
    <location>
        <begin position="25"/>
        <end position="42"/>
    </location>
</feature>
<evidence type="ECO:0000259" key="2">
    <source>
        <dbReference type="Pfam" id="PF08522"/>
    </source>
</evidence>
<keyword evidence="4" id="KW-1185">Reference proteome</keyword>
<reference evidence="3 4" key="1">
    <citation type="submission" date="2018-10" db="EMBL/GenBank/DDBJ databases">
        <title>Genome sequencing of Mucilaginibacter sp. HYN0043.</title>
        <authorList>
            <person name="Kim M."/>
            <person name="Yi H."/>
        </authorList>
    </citation>
    <scope>NUCLEOTIDE SEQUENCE [LARGE SCALE GENOMIC DNA]</scope>
    <source>
        <strain evidence="3 4">HYN0043</strain>
    </source>
</reference>
<proteinExistence type="predicted"/>